<feature type="active site" description="Proton acceptor; for dehydratase activity" evidence="7">
    <location>
        <position position="693"/>
    </location>
</feature>
<dbReference type="InterPro" id="IPR014031">
    <property type="entry name" value="Ketoacyl_synth_C"/>
</dbReference>
<evidence type="ECO:0000256" key="4">
    <source>
        <dbReference type="ARBA" id="ARBA00022679"/>
    </source>
</evidence>
<evidence type="ECO:0000256" key="3">
    <source>
        <dbReference type="ARBA" id="ARBA00022603"/>
    </source>
</evidence>
<evidence type="ECO:0000256" key="8">
    <source>
        <dbReference type="SAM" id="MobiDB-lite"/>
    </source>
</evidence>
<feature type="region of interest" description="Disordered" evidence="8">
    <location>
        <begin position="792"/>
        <end position="813"/>
    </location>
</feature>
<reference evidence="12 13" key="1">
    <citation type="journal article" date="2018" name="IMA Fungus">
        <title>IMA Genome-F 9: Draft genome sequence of Annulohypoxylon stygium, Aspergillus mulundensis, Berkeleyomyces basicola (syn. Thielaviopsis basicola), Ceratocystis smalleyi, two Cercospora beticola strains, Coleophoma cylindrospora, Fusarium fracticaudum, Phialophora cf. hyalina, and Morchella septimelata.</title>
        <authorList>
            <person name="Wingfield B.D."/>
            <person name="Bills G.F."/>
            <person name="Dong Y."/>
            <person name="Huang W."/>
            <person name="Nel W.J."/>
            <person name="Swalarsk-Parry B.S."/>
            <person name="Vaghefi N."/>
            <person name="Wilken P.M."/>
            <person name="An Z."/>
            <person name="de Beer Z.W."/>
            <person name="De Vos L."/>
            <person name="Chen L."/>
            <person name="Duong T.A."/>
            <person name="Gao Y."/>
            <person name="Hammerbacher A."/>
            <person name="Kikkert J.R."/>
            <person name="Li Y."/>
            <person name="Li H."/>
            <person name="Li K."/>
            <person name="Li Q."/>
            <person name="Liu X."/>
            <person name="Ma X."/>
            <person name="Naidoo K."/>
            <person name="Pethybridge S.J."/>
            <person name="Sun J."/>
            <person name="Steenkamp E.T."/>
            <person name="van der Nest M.A."/>
            <person name="van Wyk S."/>
            <person name="Wingfield M.J."/>
            <person name="Xiong C."/>
            <person name="Yue Q."/>
            <person name="Zhang X."/>
        </authorList>
    </citation>
    <scope>NUCLEOTIDE SEQUENCE [LARGE SCALE GENOMIC DNA]</scope>
    <source>
        <strain evidence="12 13">BP5796</strain>
    </source>
</reference>
<dbReference type="SMART" id="SM00826">
    <property type="entry name" value="PKS_DH"/>
    <property type="match status" value="1"/>
</dbReference>
<dbReference type="Proteomes" id="UP000256328">
    <property type="component" value="Unassembled WGS sequence"/>
</dbReference>
<dbReference type="InterPro" id="IPR036736">
    <property type="entry name" value="ACP-like_sf"/>
</dbReference>
<dbReference type="PROSITE" id="PS50075">
    <property type="entry name" value="CARRIER"/>
    <property type="match status" value="1"/>
</dbReference>
<feature type="region of interest" description="N-terminal hotdog fold" evidence="7">
    <location>
        <begin position="662"/>
        <end position="795"/>
    </location>
</feature>
<dbReference type="GO" id="GO:0032259">
    <property type="term" value="P:methylation"/>
    <property type="evidence" value="ECO:0007669"/>
    <property type="project" value="UniProtKB-KW"/>
</dbReference>
<evidence type="ECO:0000256" key="6">
    <source>
        <dbReference type="ARBA" id="ARBA00023268"/>
    </source>
</evidence>
<keyword evidence="6" id="KW-0511">Multifunctional enzyme</keyword>
<dbReference type="Pfam" id="PF23114">
    <property type="entry name" value="NAD-bd_HRPKS_sdrA"/>
    <property type="match status" value="1"/>
</dbReference>
<dbReference type="SUPFAM" id="SSF53335">
    <property type="entry name" value="S-adenosyl-L-methionine-dependent methyltransferases"/>
    <property type="match status" value="1"/>
</dbReference>
<dbReference type="InterPro" id="IPR049552">
    <property type="entry name" value="PKS_DH_N"/>
</dbReference>
<feature type="compositionally biased region" description="Basic and acidic residues" evidence="8">
    <location>
        <begin position="804"/>
        <end position="813"/>
    </location>
</feature>
<dbReference type="GO" id="GO:0006633">
    <property type="term" value="P:fatty acid biosynthetic process"/>
    <property type="evidence" value="ECO:0007669"/>
    <property type="project" value="TreeGrafter"/>
</dbReference>
<keyword evidence="3" id="KW-0489">Methyltransferase</keyword>
<keyword evidence="13" id="KW-1185">Reference proteome</keyword>
<dbReference type="GO" id="GO:0030639">
    <property type="term" value="P:polyketide biosynthetic process"/>
    <property type="evidence" value="ECO:0007669"/>
    <property type="project" value="UniProtKB-ARBA"/>
</dbReference>
<dbReference type="InterPro" id="IPR029063">
    <property type="entry name" value="SAM-dependent_MTases_sf"/>
</dbReference>
<dbReference type="Pfam" id="PF08242">
    <property type="entry name" value="Methyltransf_12"/>
    <property type="match status" value="1"/>
</dbReference>
<dbReference type="PROSITE" id="PS52004">
    <property type="entry name" value="KS3_2"/>
    <property type="match status" value="1"/>
</dbReference>
<evidence type="ECO:0000256" key="7">
    <source>
        <dbReference type="PROSITE-ProRule" id="PRU01363"/>
    </source>
</evidence>
<dbReference type="InterPro" id="IPR049551">
    <property type="entry name" value="PKS_DH_C"/>
</dbReference>
<dbReference type="PANTHER" id="PTHR43775">
    <property type="entry name" value="FATTY ACID SYNTHASE"/>
    <property type="match status" value="1"/>
</dbReference>
<dbReference type="InterPro" id="IPR009081">
    <property type="entry name" value="PP-bd_ACP"/>
</dbReference>
<evidence type="ECO:0000256" key="5">
    <source>
        <dbReference type="ARBA" id="ARBA00023002"/>
    </source>
</evidence>
<evidence type="ECO:0000259" key="11">
    <source>
        <dbReference type="PROSITE" id="PS52019"/>
    </source>
</evidence>
<dbReference type="PROSITE" id="PS00012">
    <property type="entry name" value="PHOSPHOPANTETHEINE"/>
    <property type="match status" value="1"/>
</dbReference>
<dbReference type="InterPro" id="IPR050091">
    <property type="entry name" value="PKS_NRPS_Biosynth_Enz"/>
</dbReference>
<keyword evidence="2" id="KW-0597">Phosphoprotein</keyword>
<feature type="domain" description="PKS/mFAS DH" evidence="11">
    <location>
        <begin position="662"/>
        <end position="965"/>
    </location>
</feature>
<dbReference type="InterPro" id="IPR001227">
    <property type="entry name" value="Ac_transferase_dom_sf"/>
</dbReference>
<dbReference type="InterPro" id="IPR036291">
    <property type="entry name" value="NAD(P)-bd_dom_sf"/>
</dbReference>
<evidence type="ECO:0000313" key="13">
    <source>
        <dbReference type="Proteomes" id="UP000256328"/>
    </source>
</evidence>
<dbReference type="GO" id="GO:0031177">
    <property type="term" value="F:phosphopantetheine binding"/>
    <property type="evidence" value="ECO:0007669"/>
    <property type="project" value="InterPro"/>
</dbReference>
<dbReference type="InterPro" id="IPR006162">
    <property type="entry name" value="Ppantetheine_attach_site"/>
</dbReference>
<dbReference type="InterPro" id="IPR016036">
    <property type="entry name" value="Malonyl_transacylase_ACP-bd"/>
</dbReference>
<dbReference type="PROSITE" id="PS52019">
    <property type="entry name" value="PKS_MFAS_DH"/>
    <property type="match status" value="1"/>
</dbReference>
<dbReference type="Gene3D" id="3.40.50.150">
    <property type="entry name" value="Vaccinia Virus protein VP39"/>
    <property type="match status" value="1"/>
</dbReference>
<dbReference type="SUPFAM" id="SSF53901">
    <property type="entry name" value="Thiolase-like"/>
    <property type="match status" value="1"/>
</dbReference>
<gene>
    <name evidence="12" type="ORF">BP5796_12173</name>
</gene>
<comment type="caution">
    <text evidence="12">The sequence shown here is derived from an EMBL/GenBank/DDBJ whole genome shotgun (WGS) entry which is preliminary data.</text>
</comment>
<dbReference type="SMART" id="SM00822">
    <property type="entry name" value="PKS_KR"/>
    <property type="match status" value="1"/>
</dbReference>
<dbReference type="CDD" id="cd02440">
    <property type="entry name" value="AdoMet_MTases"/>
    <property type="match status" value="1"/>
</dbReference>
<dbReference type="InterPro" id="IPR014043">
    <property type="entry name" value="Acyl_transferase_dom"/>
</dbReference>
<feature type="region of interest" description="Disordered" evidence="8">
    <location>
        <begin position="2212"/>
        <end position="2276"/>
    </location>
</feature>
<dbReference type="InterPro" id="IPR057326">
    <property type="entry name" value="KR_dom"/>
</dbReference>
<dbReference type="Gene3D" id="3.10.129.110">
    <property type="entry name" value="Polyketide synthase dehydratase"/>
    <property type="match status" value="1"/>
</dbReference>
<dbReference type="Pfam" id="PF16197">
    <property type="entry name" value="KAsynt_C_assoc"/>
    <property type="match status" value="1"/>
</dbReference>
<dbReference type="Gene3D" id="3.40.366.10">
    <property type="entry name" value="Malonyl-Coenzyme A Acyl Carrier Protein, domain 2"/>
    <property type="match status" value="1"/>
</dbReference>
<keyword evidence="1" id="KW-0596">Phosphopantetheine</keyword>
<sequence>MPSSTAQTQLIRQTYARAGLDIEKDRCQYFEAHGTGTKAGDPQEAAAIYRAFFGERPNETTDHDSLYVGSIKTVIGHTEGTAGIAGLLRASLALKHGYIPPNLLFDELNPDIEPYYGRLQILKTATLWPELPPGVPRRASVNSFGFGGANAHAIIESYEPTAPSKTETRSSTAAIPFMFSANSEKTLTNQLQKFLSYLDDLDEEATNMRDLAWTLSRRSAFSLRSSYSALTLETLRNKLRTAIDAKNKDGENNGVRPSHKKHTILGIFTGQGAQWPQMGYRLIESSPMAAKVIESLDESLQSLPKHERPDWSLREELCKASDTSHVMEGTYSQPLCTAIQILLVDLLKEAGVTFDVVVGHSSGEIGAAYAAGFLSAQDAIRIAYYRGLFVKVASGPSGTAGSMLAVGTSMEDAQELCELATMKKYGKFNVAASNSSASVTLSGDAKAIDRAKFIFEDEHKFVRGLQVDTAYHSHHMQPCAEPYMNAMARVKIQVQESDMSCQWYSSVLGGDLVTSDMKEQLAGSYWRDNLLQPVLFSQALEAALEKTGAPALALEVGPHPALKGPAGLIIEEKLGSAVPYSGVLARKVDDVEAFSGAIGTVWATVGSAPLDLGRLDRAFASQSLDKPKFLRSSPGYTWDHTQSFWAESRLSKSMRQRQHGHHELLGVRLDGRENELRWRNFLKPSEIPWVRGHSIQGQTIFPGAGFAAMAIEATKAFGADAGEEMELIELEDLTIYRALGFLDENAGAEVIVALCNIERSYGLILCDFVCEACPTRDAPPATVSTARIRLRLGPGSPQTLPPREPTEDGDKETEVDTDIFYSSLAKLGYNYADMFKGITSLSRKRLAASGVIHTVIDSGYKPDLIVHPAPLDVAFQGLFCAIGAPGDGQLWTLMVPTVIRSIKVNPFTCNQTGCLGMDLSFDAGVQVERSSHHISGDIYLYDTDGTAMLQIEGLQVTPVTQITAKDDAQKFSETSWAPEKPDAAKEYTEFWNVETEKYEKSYFIERSCFFYMKRLHDAIPLEERDDLEWHPKKYLSWVASVVEAASAGTHPTIQKEWLDDTLETMEGPMKKFAEQYEDFHYLTILGDNLIPFIRGEVSLLELFRGSDVLDHVYKHTYSVPEYNSYLGSLVGQLAHKHKQIEILEIGAGTGSATEAIMSRVGHHYGSYTYTDISASFFPDAQDLFKDQDSKFMYKTLDIEQEPTEQGFSERRYDLIVASNVLHATKSIEKTLKNVRKLLKPGGYLVLLEITDTDPVRQSFFFGSLPGWWLGEEDGRVHHPLLPQSGWDAALKKSGFSGIETTTPETGMFMVPLSVMLSQAVDSQMQLIREPLHMEHSNLDAVKLPKLLVLAGQDIVTAQLQDEILSALRPFSTEVEIVSRMEDLEERNFSPKQLVLSLMELDTNVFNPFTPERWNAIQLLTEKSANILWLTRGGAGENPFSNMMVGVSRCLVPEKPDMRLQLVDFATNEPVDATYIASTLMRMHISAGWNGWVEPYITTWVLEREIRVVDGQVMIPRMVPCTAIDSRYNSSRRTIREEITLEDAVVALVNKMGTYELREARKPSWAVPPREDFVQVETLRSTLAALEIPSVGSLYLLVGKVVGTAQTVIALSETLQSRVAIPEDLVLPVDLPEDQALQLLITAANYLLGDYLISHTAKGTALMIHEPTPLLAAALNELARDRHVVLRLTTSSSGCPDWQYIHPRAHHRTITALLPPKLSTFTYFSNADESAQSGAHIEAHLPSHVRRLSPKEFFASNDSAYLKPQANPEDALKLLQQARAFFELHSGLDAAERVQEVGLDEIPGYRPDRMHFILEVLDFSSQSSAWGALCPAEDMVQFRTDRTYWLAGLTGELGLSLTRWMIERSARYIVLTSRNPKIDEKWLEAMQANGVTVKVFPMDITNAESVSKTHTIITETLPPIAGVCNGAMVLNDGLVAKQSYEDFNATLEPKVKGTTYLDALFQKPDLDFFIIFSSLAYTTGNIGQASYAAANGFMVSVAEGRRRRGLAGSVMNMAGIYGIGYITRREANLMDRLEKLGYSNISEWDYVQFFAEAVLAGKPDDDAISKVWEISSAIRPVDADAENQPPWLQAPRFSWYKKARGNAAERDDSGTISVRENLKEQTTMQGVSKALLAGFVANLYKLLGMRPEDGAISPSTPLIELGIDSLVAVDMRFWFTRELDLDLPVLKLLGGATVEEMVEDAVARLSPALIPNVKDAPKPAVEEGAEPAPNDESEEDSSAQDENDDGKSHGTSESDAPSAGTSIGTTPPESIKDVPMK</sequence>
<dbReference type="EMBL" id="PDLN01000020">
    <property type="protein sequence ID" value="RDW59249.1"/>
    <property type="molecule type" value="Genomic_DNA"/>
</dbReference>
<dbReference type="GO" id="GO:0008168">
    <property type="term" value="F:methyltransferase activity"/>
    <property type="evidence" value="ECO:0007669"/>
    <property type="project" value="UniProtKB-KW"/>
</dbReference>
<dbReference type="Pfam" id="PF02801">
    <property type="entry name" value="Ketoacyl-synt_C"/>
    <property type="match status" value="1"/>
</dbReference>
<feature type="domain" description="Ketosynthase family 3 (KS3)" evidence="10">
    <location>
        <begin position="1"/>
        <end position="157"/>
    </location>
</feature>
<keyword evidence="5" id="KW-0560">Oxidoreductase</keyword>
<dbReference type="Pfam" id="PF21089">
    <property type="entry name" value="PKS_DH_N"/>
    <property type="match status" value="1"/>
</dbReference>
<dbReference type="InterPro" id="IPR013968">
    <property type="entry name" value="PKS_KR"/>
</dbReference>
<evidence type="ECO:0000313" key="12">
    <source>
        <dbReference type="EMBL" id="RDW59249.1"/>
    </source>
</evidence>
<name>A0A3D8QBV1_9HELO</name>
<dbReference type="SUPFAM" id="SSF52151">
    <property type="entry name" value="FabD/lysophospholipase-like"/>
    <property type="match status" value="1"/>
</dbReference>
<dbReference type="Gene3D" id="3.40.47.10">
    <property type="match status" value="1"/>
</dbReference>
<dbReference type="InterPro" id="IPR020841">
    <property type="entry name" value="PKS_Beta-ketoAc_synthase_dom"/>
</dbReference>
<dbReference type="InterPro" id="IPR056501">
    <property type="entry name" value="NAD-bd_HRPKS_sdrA"/>
</dbReference>
<dbReference type="InterPro" id="IPR013217">
    <property type="entry name" value="Methyltransf_12"/>
</dbReference>
<dbReference type="SMART" id="SM00825">
    <property type="entry name" value="PKS_KS"/>
    <property type="match status" value="1"/>
</dbReference>
<proteinExistence type="predicted"/>
<dbReference type="InterPro" id="IPR042104">
    <property type="entry name" value="PKS_dehydratase_sf"/>
</dbReference>
<feature type="domain" description="Carrier" evidence="9">
    <location>
        <begin position="2125"/>
        <end position="2204"/>
    </location>
</feature>
<dbReference type="PANTHER" id="PTHR43775:SF20">
    <property type="entry name" value="HYBRID PKS-NRPS SYNTHETASE APDA"/>
    <property type="match status" value="1"/>
</dbReference>
<dbReference type="SMART" id="SM00823">
    <property type="entry name" value="PKS_PP"/>
    <property type="match status" value="1"/>
</dbReference>
<dbReference type="Gene3D" id="3.40.50.720">
    <property type="entry name" value="NAD(P)-binding Rossmann-like Domain"/>
    <property type="match status" value="1"/>
</dbReference>
<dbReference type="OrthoDB" id="329835at2759"/>
<dbReference type="Gene3D" id="1.10.1200.10">
    <property type="entry name" value="ACP-like"/>
    <property type="match status" value="1"/>
</dbReference>
<accession>A0A3D8QBV1</accession>
<evidence type="ECO:0000256" key="1">
    <source>
        <dbReference type="ARBA" id="ARBA00022450"/>
    </source>
</evidence>
<dbReference type="GO" id="GO:0016491">
    <property type="term" value="F:oxidoreductase activity"/>
    <property type="evidence" value="ECO:0007669"/>
    <property type="project" value="UniProtKB-KW"/>
</dbReference>
<feature type="active site" description="Proton donor; for dehydratase activity" evidence="7">
    <location>
        <position position="872"/>
    </location>
</feature>
<feature type="compositionally biased region" description="Polar residues" evidence="8">
    <location>
        <begin position="2252"/>
        <end position="2267"/>
    </location>
</feature>
<feature type="region of interest" description="C-terminal hotdog fold" evidence="7">
    <location>
        <begin position="811"/>
        <end position="965"/>
    </location>
</feature>
<dbReference type="InterPro" id="IPR032821">
    <property type="entry name" value="PKS_assoc"/>
</dbReference>
<dbReference type="SUPFAM" id="SSF47336">
    <property type="entry name" value="ACP-like"/>
    <property type="match status" value="1"/>
</dbReference>
<feature type="compositionally biased region" description="Acidic residues" evidence="8">
    <location>
        <begin position="2222"/>
        <end position="2243"/>
    </location>
</feature>
<keyword evidence="4" id="KW-0808">Transferase</keyword>
<evidence type="ECO:0000256" key="2">
    <source>
        <dbReference type="ARBA" id="ARBA00022553"/>
    </source>
</evidence>
<dbReference type="InterPro" id="IPR016035">
    <property type="entry name" value="Acyl_Trfase/lysoPLipase"/>
</dbReference>
<dbReference type="Pfam" id="PF00550">
    <property type="entry name" value="PP-binding"/>
    <property type="match status" value="1"/>
</dbReference>
<evidence type="ECO:0000259" key="10">
    <source>
        <dbReference type="PROSITE" id="PS52004"/>
    </source>
</evidence>
<dbReference type="GO" id="GO:0004312">
    <property type="term" value="F:fatty acid synthase activity"/>
    <property type="evidence" value="ECO:0007669"/>
    <property type="project" value="TreeGrafter"/>
</dbReference>
<dbReference type="InterPro" id="IPR020806">
    <property type="entry name" value="PKS_PP-bd"/>
</dbReference>
<dbReference type="Pfam" id="PF00698">
    <property type="entry name" value="Acyl_transf_1"/>
    <property type="match status" value="1"/>
</dbReference>
<dbReference type="Pfam" id="PF08659">
    <property type="entry name" value="KR"/>
    <property type="match status" value="1"/>
</dbReference>
<dbReference type="InterPro" id="IPR016039">
    <property type="entry name" value="Thiolase-like"/>
</dbReference>
<dbReference type="CDD" id="cd00833">
    <property type="entry name" value="PKS"/>
    <property type="match status" value="1"/>
</dbReference>
<dbReference type="SMART" id="SM00827">
    <property type="entry name" value="PKS_AT"/>
    <property type="match status" value="1"/>
</dbReference>
<dbReference type="SUPFAM" id="SSF55048">
    <property type="entry name" value="Probable ACP-binding domain of malonyl-CoA ACP transacylase"/>
    <property type="match status" value="1"/>
</dbReference>
<evidence type="ECO:0000259" key="9">
    <source>
        <dbReference type="PROSITE" id="PS50075"/>
    </source>
</evidence>
<organism evidence="12 13">
    <name type="scientific">Coleophoma crateriformis</name>
    <dbReference type="NCBI Taxonomy" id="565419"/>
    <lineage>
        <taxon>Eukaryota</taxon>
        <taxon>Fungi</taxon>
        <taxon>Dikarya</taxon>
        <taxon>Ascomycota</taxon>
        <taxon>Pezizomycotina</taxon>
        <taxon>Leotiomycetes</taxon>
        <taxon>Helotiales</taxon>
        <taxon>Dermateaceae</taxon>
        <taxon>Coleophoma</taxon>
    </lineage>
</organism>
<dbReference type="InterPro" id="IPR049900">
    <property type="entry name" value="PKS_mFAS_DH"/>
</dbReference>
<protein>
    <submittedName>
        <fullName evidence="12">Uncharacterized protein</fullName>
    </submittedName>
</protein>
<dbReference type="Pfam" id="PF14765">
    <property type="entry name" value="PS-DH"/>
    <property type="match status" value="1"/>
</dbReference>
<dbReference type="SUPFAM" id="SSF51735">
    <property type="entry name" value="NAD(P)-binding Rossmann-fold domains"/>
    <property type="match status" value="1"/>
</dbReference>
<dbReference type="InterPro" id="IPR020807">
    <property type="entry name" value="PKS_DH"/>
</dbReference>